<feature type="transmembrane region" description="Helical" evidence="1">
    <location>
        <begin position="62"/>
        <end position="79"/>
    </location>
</feature>
<organism evidence="2 3">
    <name type="scientific">Massilimicrobiota timonensis</name>
    <dbReference type="NCBI Taxonomy" id="1776392"/>
    <lineage>
        <taxon>Bacteria</taxon>
        <taxon>Bacillati</taxon>
        <taxon>Bacillota</taxon>
        <taxon>Erysipelotrichia</taxon>
        <taxon>Erysipelotrichales</taxon>
        <taxon>Erysipelotrichaceae</taxon>
        <taxon>Massilimicrobiota</taxon>
    </lineage>
</organism>
<feature type="transmembrane region" description="Helical" evidence="1">
    <location>
        <begin position="91"/>
        <end position="109"/>
    </location>
</feature>
<protein>
    <submittedName>
        <fullName evidence="2">Uncharacterized protein</fullName>
    </submittedName>
</protein>
<gene>
    <name evidence="2" type="ORF">B5E75_13105</name>
</gene>
<keyword evidence="1" id="KW-1133">Transmembrane helix</keyword>
<dbReference type="AlphaFoldDB" id="A0A1Y4SNX8"/>
<reference evidence="2 3" key="1">
    <citation type="journal article" date="2018" name="BMC Genomics">
        <title>Whole genome sequencing and function prediction of 133 gut anaerobes isolated from chicken caecum in pure cultures.</title>
        <authorList>
            <person name="Medvecky M."/>
            <person name="Cejkova D."/>
            <person name="Polansky O."/>
            <person name="Karasova D."/>
            <person name="Kubasova T."/>
            <person name="Cizek A."/>
            <person name="Rychlik I."/>
        </authorList>
    </citation>
    <scope>NUCLEOTIDE SEQUENCE [LARGE SCALE GENOMIC DNA]</scope>
    <source>
        <strain evidence="2 3">An13</strain>
    </source>
</reference>
<dbReference type="RefSeq" id="WP_087360069.1">
    <property type="nucleotide sequence ID" value="NZ_AP031415.1"/>
</dbReference>
<dbReference type="OrthoDB" id="1653665at2"/>
<evidence type="ECO:0000256" key="1">
    <source>
        <dbReference type="SAM" id="Phobius"/>
    </source>
</evidence>
<feature type="transmembrane region" description="Helical" evidence="1">
    <location>
        <begin position="33"/>
        <end position="56"/>
    </location>
</feature>
<comment type="caution">
    <text evidence="2">The sequence shown here is derived from an EMBL/GenBank/DDBJ whole genome shotgun (WGS) entry which is preliminary data.</text>
</comment>
<proteinExistence type="predicted"/>
<sequence length="110" mass="12383">MRKYVVKDANNKKYKNVFGVTDYDIPMFGFKSAIFITAMTLLSLIICINVCVALHIDYRLPNAIITGIVCGFSVAFSQFFIETKKGICKDFLIVGCLFGCVAFFIILLFK</sequence>
<keyword evidence="1" id="KW-0812">Transmembrane</keyword>
<dbReference type="Proteomes" id="UP000195305">
    <property type="component" value="Unassembled WGS sequence"/>
</dbReference>
<keyword evidence="1" id="KW-0472">Membrane</keyword>
<evidence type="ECO:0000313" key="3">
    <source>
        <dbReference type="Proteomes" id="UP000195305"/>
    </source>
</evidence>
<evidence type="ECO:0000313" key="2">
    <source>
        <dbReference type="EMBL" id="OUQ31635.1"/>
    </source>
</evidence>
<keyword evidence="3" id="KW-1185">Reference proteome</keyword>
<accession>A0A1Y4SNX8</accession>
<dbReference type="EMBL" id="NFLJ01000052">
    <property type="protein sequence ID" value="OUQ31635.1"/>
    <property type="molecule type" value="Genomic_DNA"/>
</dbReference>
<name>A0A1Y4SNX8_9FIRM</name>